<feature type="transmembrane region" description="Helical" evidence="5">
    <location>
        <begin position="140"/>
        <end position="158"/>
    </location>
</feature>
<feature type="transmembrane region" description="Helical" evidence="5">
    <location>
        <begin position="100"/>
        <end position="120"/>
    </location>
</feature>
<keyword evidence="7" id="KW-1185">Reference proteome</keyword>
<evidence type="ECO:0000313" key="8">
    <source>
        <dbReference type="WBParaSite" id="L893_g11477.t1"/>
    </source>
</evidence>
<dbReference type="Gene3D" id="1.20.1070.10">
    <property type="entry name" value="Rhodopsin 7-helix transmembrane proteins"/>
    <property type="match status" value="1"/>
</dbReference>
<keyword evidence="2 5" id="KW-0812">Transmembrane</keyword>
<protein>
    <submittedName>
        <fullName evidence="8">G_PROTEIN_RECEP_F1_2 domain-containing protein</fullName>
    </submittedName>
</protein>
<feature type="transmembrane region" description="Helical" evidence="5">
    <location>
        <begin position="54"/>
        <end position="75"/>
    </location>
</feature>
<dbReference type="WBParaSite" id="L893_g11477.t1">
    <property type="protein sequence ID" value="L893_g11477.t1"/>
    <property type="gene ID" value="L893_g11477"/>
</dbReference>
<proteinExistence type="predicted"/>
<accession>A0A1I7Y1F9</accession>
<dbReference type="GO" id="GO:0016020">
    <property type="term" value="C:membrane"/>
    <property type="evidence" value="ECO:0007669"/>
    <property type="project" value="UniProtKB-SubCell"/>
</dbReference>
<dbReference type="Proteomes" id="UP000095287">
    <property type="component" value="Unplaced"/>
</dbReference>
<dbReference type="InterPro" id="IPR017452">
    <property type="entry name" value="GPCR_Rhodpsn_7TM"/>
</dbReference>
<evidence type="ECO:0000256" key="2">
    <source>
        <dbReference type="ARBA" id="ARBA00022692"/>
    </source>
</evidence>
<sequence length="251" mass="28360">MPKKVDSNRKETVGDMDDGLLTRFDLYMGFGVFAVLTNVLVLIVLWSRKEMRTTLVLFQALAFSDLINGVSYIFAGAVRRHSVESGRFHDYIHPMDCAKAIFPAFLILGGLLPAFMNFMLSLERLIAIQFIAFYKRSCNFTGKIVLALVVWIVGMFMMNDSSTVLRSRMCDVLKASGKKYGITHFALVSVLFFVSFVLLVIVAFMANQKKVDDNMATRLLLLVLLRRVLASSVTRNKTCYSTRIVPWLNPT</sequence>
<evidence type="ECO:0000313" key="7">
    <source>
        <dbReference type="Proteomes" id="UP000095287"/>
    </source>
</evidence>
<keyword evidence="4 5" id="KW-0472">Membrane</keyword>
<evidence type="ECO:0000256" key="4">
    <source>
        <dbReference type="ARBA" id="ARBA00023136"/>
    </source>
</evidence>
<keyword evidence="3 5" id="KW-1133">Transmembrane helix</keyword>
<evidence type="ECO:0000256" key="5">
    <source>
        <dbReference type="SAM" id="Phobius"/>
    </source>
</evidence>
<evidence type="ECO:0000256" key="3">
    <source>
        <dbReference type="ARBA" id="ARBA00022989"/>
    </source>
</evidence>
<feature type="domain" description="G-protein coupled receptors family 1 profile" evidence="6">
    <location>
        <begin position="37"/>
        <end position="157"/>
    </location>
</feature>
<organism evidence="7 8">
    <name type="scientific">Steinernema glaseri</name>
    <dbReference type="NCBI Taxonomy" id="37863"/>
    <lineage>
        <taxon>Eukaryota</taxon>
        <taxon>Metazoa</taxon>
        <taxon>Ecdysozoa</taxon>
        <taxon>Nematoda</taxon>
        <taxon>Chromadorea</taxon>
        <taxon>Rhabditida</taxon>
        <taxon>Tylenchina</taxon>
        <taxon>Panagrolaimomorpha</taxon>
        <taxon>Strongyloidoidea</taxon>
        <taxon>Steinernematidae</taxon>
        <taxon>Steinernema</taxon>
    </lineage>
</organism>
<comment type="subcellular location">
    <subcellularLocation>
        <location evidence="1">Membrane</location>
    </subcellularLocation>
</comment>
<dbReference type="PROSITE" id="PS50262">
    <property type="entry name" value="G_PROTEIN_RECEP_F1_2"/>
    <property type="match status" value="1"/>
</dbReference>
<dbReference type="CDD" id="cd00637">
    <property type="entry name" value="7tm_classA_rhodopsin-like"/>
    <property type="match status" value="1"/>
</dbReference>
<name>A0A1I7Y1F9_9BILA</name>
<evidence type="ECO:0000259" key="6">
    <source>
        <dbReference type="PROSITE" id="PS50262"/>
    </source>
</evidence>
<feature type="transmembrane region" description="Helical" evidence="5">
    <location>
        <begin position="182"/>
        <end position="206"/>
    </location>
</feature>
<evidence type="ECO:0000256" key="1">
    <source>
        <dbReference type="ARBA" id="ARBA00004370"/>
    </source>
</evidence>
<reference evidence="8" key="1">
    <citation type="submission" date="2016-11" db="UniProtKB">
        <authorList>
            <consortium name="WormBaseParasite"/>
        </authorList>
    </citation>
    <scope>IDENTIFICATION</scope>
</reference>
<feature type="transmembrane region" description="Helical" evidence="5">
    <location>
        <begin position="26"/>
        <end position="47"/>
    </location>
</feature>
<dbReference type="SUPFAM" id="SSF81321">
    <property type="entry name" value="Family A G protein-coupled receptor-like"/>
    <property type="match status" value="1"/>
</dbReference>
<dbReference type="AlphaFoldDB" id="A0A1I7Y1F9"/>